<dbReference type="EMBL" id="JACHFV010000002">
    <property type="protein sequence ID" value="MBB5293771.1"/>
    <property type="molecule type" value="Genomic_DNA"/>
</dbReference>
<organism evidence="2 3">
    <name type="scientific">Deinococcus metallilatus</name>
    <dbReference type="NCBI Taxonomy" id="1211322"/>
    <lineage>
        <taxon>Bacteria</taxon>
        <taxon>Thermotogati</taxon>
        <taxon>Deinococcota</taxon>
        <taxon>Deinococci</taxon>
        <taxon>Deinococcales</taxon>
        <taxon>Deinococcaceae</taxon>
        <taxon>Deinococcus</taxon>
    </lineage>
</organism>
<proteinExistence type="predicted"/>
<dbReference type="AlphaFoldDB" id="A0AAJ5K134"/>
<sequence length="245" mass="27303">MVPTLHPRLRGLTRHPHAPLAIAAGLPDFLTRHPHFQDHPVTNRLRDLALQICRATTPERAATLAAELLDLVEAITLMHHEAGHAAAYYALTPASRVRLVRVTFDPQEIPVPGFDHFAAVVRELPDTWPQDEHEALLELACLLAGPLHTPEYEGRYGQAHMRQDVALQGTDALRVEELLSAFAEDGLDPEAQQREAERLATDPTLLPPIRELARVLFDAWAEGQRDVPGSVLEAVLARHLRRPQE</sequence>
<evidence type="ECO:0000313" key="3">
    <source>
        <dbReference type="Proteomes" id="UP000308000"/>
    </source>
</evidence>
<name>A0AAJ5K134_9DEIO</name>
<gene>
    <name evidence="2" type="ORF">FCS05_03660</name>
    <name evidence="1" type="ORF">HNQ10_000584</name>
</gene>
<protein>
    <submittedName>
        <fullName evidence="2">Uncharacterized protein</fullName>
    </submittedName>
</protein>
<evidence type="ECO:0000313" key="1">
    <source>
        <dbReference type="EMBL" id="MBB5293771.1"/>
    </source>
</evidence>
<dbReference type="EMBL" id="VBRC01000002">
    <property type="protein sequence ID" value="TLK30862.1"/>
    <property type="molecule type" value="Genomic_DNA"/>
</dbReference>
<comment type="caution">
    <text evidence="2">The sequence shown here is derived from an EMBL/GenBank/DDBJ whole genome shotgun (WGS) entry which is preliminary data.</text>
</comment>
<reference evidence="1 4" key="2">
    <citation type="submission" date="2020-08" db="EMBL/GenBank/DDBJ databases">
        <title>Genomic Encyclopedia of Type Strains, Phase IV (KMG-IV): sequencing the most valuable type-strain genomes for metagenomic binning, comparative biology and taxonomic classification.</title>
        <authorList>
            <person name="Goeker M."/>
        </authorList>
    </citation>
    <scope>NUCLEOTIDE SEQUENCE [LARGE SCALE GENOMIC DNA]</scope>
    <source>
        <strain evidence="1 4">DSM 105434</strain>
    </source>
</reference>
<dbReference type="Proteomes" id="UP000536909">
    <property type="component" value="Unassembled WGS sequence"/>
</dbReference>
<dbReference type="RefSeq" id="WP_129117573.1">
    <property type="nucleotide sequence ID" value="NZ_BSUI01000040.1"/>
</dbReference>
<dbReference type="Proteomes" id="UP000308000">
    <property type="component" value="Unassembled WGS sequence"/>
</dbReference>
<evidence type="ECO:0000313" key="4">
    <source>
        <dbReference type="Proteomes" id="UP000536909"/>
    </source>
</evidence>
<keyword evidence="4" id="KW-1185">Reference proteome</keyword>
<accession>A0AAJ5K134</accession>
<reference evidence="2 3" key="1">
    <citation type="submission" date="2019-04" db="EMBL/GenBank/DDBJ databases">
        <title>Deinococcus metalilatus MA1002 mutant No.5.</title>
        <authorList>
            <person name="Park W."/>
            <person name="Park C."/>
        </authorList>
    </citation>
    <scope>NUCLEOTIDE SEQUENCE [LARGE SCALE GENOMIC DNA]</scope>
    <source>
        <strain evidence="2 3">MA1002-m5</strain>
    </source>
</reference>
<evidence type="ECO:0000313" key="2">
    <source>
        <dbReference type="EMBL" id="TLK30862.1"/>
    </source>
</evidence>